<comment type="caution">
    <text evidence="5">The sequence shown here is derived from an EMBL/GenBank/DDBJ whole genome shotgun (WGS) entry which is preliminary data.</text>
</comment>
<evidence type="ECO:0000256" key="2">
    <source>
        <dbReference type="ARBA" id="ARBA00022821"/>
    </source>
</evidence>
<dbReference type="InterPro" id="IPR036388">
    <property type="entry name" value="WH-like_DNA-bd_sf"/>
</dbReference>
<dbReference type="PANTHER" id="PTHR23155">
    <property type="entry name" value="DISEASE RESISTANCE PROTEIN RP"/>
    <property type="match status" value="1"/>
</dbReference>
<dbReference type="PRINTS" id="PR00364">
    <property type="entry name" value="DISEASERSIST"/>
</dbReference>
<name>A0ABD0U5F6_DENTH</name>
<organism evidence="5 6">
    <name type="scientific">Dendrobium thyrsiflorum</name>
    <name type="common">Pinecone-like raceme dendrobium</name>
    <name type="synonym">Orchid</name>
    <dbReference type="NCBI Taxonomy" id="117978"/>
    <lineage>
        <taxon>Eukaryota</taxon>
        <taxon>Viridiplantae</taxon>
        <taxon>Streptophyta</taxon>
        <taxon>Embryophyta</taxon>
        <taxon>Tracheophyta</taxon>
        <taxon>Spermatophyta</taxon>
        <taxon>Magnoliopsida</taxon>
        <taxon>Liliopsida</taxon>
        <taxon>Asparagales</taxon>
        <taxon>Orchidaceae</taxon>
        <taxon>Epidendroideae</taxon>
        <taxon>Malaxideae</taxon>
        <taxon>Dendrobiinae</taxon>
        <taxon>Dendrobium</taxon>
    </lineage>
</organism>
<dbReference type="EMBL" id="JANQDX010000017">
    <property type="protein sequence ID" value="KAL0907620.1"/>
    <property type="molecule type" value="Genomic_DNA"/>
</dbReference>
<evidence type="ECO:0000313" key="5">
    <source>
        <dbReference type="EMBL" id="KAL0907620.1"/>
    </source>
</evidence>
<dbReference type="InterPro" id="IPR027417">
    <property type="entry name" value="P-loop_NTPase"/>
</dbReference>
<dbReference type="Pfam" id="PF23559">
    <property type="entry name" value="WHD_DRP"/>
    <property type="match status" value="1"/>
</dbReference>
<evidence type="ECO:0008006" key="7">
    <source>
        <dbReference type="Google" id="ProtNLM"/>
    </source>
</evidence>
<reference evidence="5 6" key="1">
    <citation type="journal article" date="2024" name="Plant Biotechnol. J.">
        <title>Dendrobium thyrsiflorum genome and its molecular insights into genes involved in important horticultural traits.</title>
        <authorList>
            <person name="Chen B."/>
            <person name="Wang J.Y."/>
            <person name="Zheng P.J."/>
            <person name="Li K.L."/>
            <person name="Liang Y.M."/>
            <person name="Chen X.F."/>
            <person name="Zhang C."/>
            <person name="Zhao X."/>
            <person name="He X."/>
            <person name="Zhang G.Q."/>
            <person name="Liu Z.J."/>
            <person name="Xu Q."/>
        </authorList>
    </citation>
    <scope>NUCLEOTIDE SEQUENCE [LARGE SCALE GENOMIC DNA]</scope>
    <source>
        <strain evidence="5">GZMU011</strain>
    </source>
</reference>
<evidence type="ECO:0000256" key="1">
    <source>
        <dbReference type="ARBA" id="ARBA00022737"/>
    </source>
</evidence>
<dbReference type="Pfam" id="PF00931">
    <property type="entry name" value="NB-ARC"/>
    <property type="match status" value="1"/>
</dbReference>
<dbReference type="InterPro" id="IPR042197">
    <property type="entry name" value="Apaf_helical"/>
</dbReference>
<dbReference type="Gene3D" id="3.40.50.300">
    <property type="entry name" value="P-loop containing nucleotide triphosphate hydrolases"/>
    <property type="match status" value="1"/>
</dbReference>
<keyword evidence="2" id="KW-0611">Plant defense</keyword>
<dbReference type="Proteomes" id="UP001552299">
    <property type="component" value="Unassembled WGS sequence"/>
</dbReference>
<dbReference type="InterPro" id="IPR058922">
    <property type="entry name" value="WHD_DRP"/>
</dbReference>
<feature type="domain" description="Disease resistance protein winged helix" evidence="4">
    <location>
        <begin position="310"/>
        <end position="386"/>
    </location>
</feature>
<evidence type="ECO:0000313" key="6">
    <source>
        <dbReference type="Proteomes" id="UP001552299"/>
    </source>
</evidence>
<proteinExistence type="predicted"/>
<dbReference type="SUPFAM" id="SSF52540">
    <property type="entry name" value="P-loop containing nucleoside triphosphate hydrolases"/>
    <property type="match status" value="1"/>
</dbReference>
<dbReference type="Gene3D" id="1.10.10.10">
    <property type="entry name" value="Winged helix-like DNA-binding domain superfamily/Winged helix DNA-binding domain"/>
    <property type="match status" value="1"/>
</dbReference>
<accession>A0ABD0U5F6</accession>
<dbReference type="InterPro" id="IPR002182">
    <property type="entry name" value="NB-ARC"/>
</dbReference>
<evidence type="ECO:0000259" key="3">
    <source>
        <dbReference type="Pfam" id="PF00931"/>
    </source>
</evidence>
<protein>
    <recommendedName>
        <fullName evidence="7">NB-ARC domain-containing protein</fullName>
    </recommendedName>
</protein>
<dbReference type="PANTHER" id="PTHR23155:SF1188">
    <property type="entry name" value="OS11G0492300 PROTEIN"/>
    <property type="match status" value="1"/>
</dbReference>
<gene>
    <name evidence="5" type="ORF">M5K25_022039</name>
</gene>
<dbReference type="Gene3D" id="1.10.8.430">
    <property type="entry name" value="Helical domain of apoptotic protease-activating factors"/>
    <property type="match status" value="1"/>
</dbReference>
<keyword evidence="1" id="KW-0677">Repeat</keyword>
<feature type="domain" description="NB-ARC" evidence="3">
    <location>
        <begin position="116"/>
        <end position="221"/>
    </location>
</feature>
<dbReference type="InterPro" id="IPR044974">
    <property type="entry name" value="Disease_R_plants"/>
</dbReference>
<evidence type="ECO:0000259" key="4">
    <source>
        <dbReference type="Pfam" id="PF23559"/>
    </source>
</evidence>
<keyword evidence="6" id="KW-1185">Reference proteome</keyword>
<dbReference type="AlphaFoldDB" id="A0ABD0U5F6"/>
<sequence length="474" mass="54964">MCSLFYHKTFICFESSIINCETSWIPKLRFGMAGITSSIISNLLSSLKRLSQVMPICTSLTASSSSSSSSIVGDEVMVVDVNSIQESLMEDLSRLSRMMQRIQALLDEAEVRDVLRVTKEIVKSIIKSSIHEDNNNLNDLHCILKEALLDKQFLLILDDVWNERPDMWEALQAPFSGIRMGKIIVTTRSMSVARIMQTVSPLNLECLHEEDSWLLFQKHAFYGWEPNQQLNFEQIGRGIIKKCGGLPLALKAVGGFLRFEYKVQIWKDVLNSNLWELEEIKNLILPALRISYNYLPTHLKSCFLYASLCPKNYLFCKLEMMGMWIAQGYIQLARRKRLLEDLAFEFFEELVRSSFFQCSKFLRFQPEKERWFEEWFSLHDMMKDLAQFITKNEICALLNFGELKDIPKDAKHIFLKHIKVNQILLHGAIRTLDNIVSDHLYGVLDQSIFSKQSFSYLGYLRVLRFDAPNFDCSF</sequence>